<dbReference type="InterPro" id="IPR051541">
    <property type="entry name" value="PTS_SugarTrans_NitroReg"/>
</dbReference>
<dbReference type="Pfam" id="PF00359">
    <property type="entry name" value="PTS_EIIA_2"/>
    <property type="match status" value="1"/>
</dbReference>
<dbReference type="InterPro" id="IPR016152">
    <property type="entry name" value="PTrfase/Anion_transptr"/>
</dbReference>
<dbReference type="SUPFAM" id="SSF55804">
    <property type="entry name" value="Phoshotransferase/anion transport protein"/>
    <property type="match status" value="1"/>
</dbReference>
<name>A0A0R1ESW0_LACZE</name>
<sequence>MIKMALLNKNLIHRNATFLDADDALKSMATTMVKNRYVKASFVDAVVNREHQFPTGLPTGGIMVAIPHADWTNVNRGTISVATLKEPVVFKNMGDPEEDLAVRLIFMLAVSEPHAEVTLLKDLMGIVQNQATLQGLLDAKSDDELFNRLEDMFRDVTVDAGEREQLK</sequence>
<dbReference type="PANTHER" id="PTHR47738:SF3">
    <property type="entry name" value="PHOSPHOTRANSFERASE SYSTEM MANNITOL_FRUCTOSE-SPECIFIC IIA DOMAIN CONTAINING PROTEIN"/>
    <property type="match status" value="1"/>
</dbReference>
<protein>
    <submittedName>
        <fullName evidence="2">PTS system galactitol-specific transporter subunit IIA</fullName>
    </submittedName>
</protein>
<dbReference type="Gene3D" id="3.40.930.10">
    <property type="entry name" value="Mannitol-specific EII, Chain A"/>
    <property type="match status" value="1"/>
</dbReference>
<dbReference type="PANTHER" id="PTHR47738">
    <property type="entry name" value="PTS SYSTEM FRUCTOSE-LIKE EIIA COMPONENT-RELATED"/>
    <property type="match status" value="1"/>
</dbReference>
<evidence type="ECO:0000313" key="2">
    <source>
        <dbReference type="EMBL" id="KRK12422.1"/>
    </source>
</evidence>
<dbReference type="PATRIC" id="fig|1423816.3.peg.2881"/>
<dbReference type="eggNOG" id="COG1762">
    <property type="taxonomic scope" value="Bacteria"/>
</dbReference>
<dbReference type="InterPro" id="IPR002178">
    <property type="entry name" value="PTS_EIIA_type-2_dom"/>
</dbReference>
<feature type="domain" description="PTS EIIA type-2" evidence="1">
    <location>
        <begin position="5"/>
        <end position="152"/>
    </location>
</feature>
<gene>
    <name evidence="2" type="ORF">FD51_GL002769</name>
</gene>
<comment type="caution">
    <text evidence="2">The sequence shown here is derived from an EMBL/GenBank/DDBJ whole genome shotgun (WGS) entry which is preliminary data.</text>
</comment>
<dbReference type="Proteomes" id="UP000051984">
    <property type="component" value="Unassembled WGS sequence"/>
</dbReference>
<organism evidence="2 3">
    <name type="scientific">Lacticaseibacillus zeae DSM 20178 = KCTC 3804</name>
    <dbReference type="NCBI Taxonomy" id="1423816"/>
    <lineage>
        <taxon>Bacteria</taxon>
        <taxon>Bacillati</taxon>
        <taxon>Bacillota</taxon>
        <taxon>Bacilli</taxon>
        <taxon>Lactobacillales</taxon>
        <taxon>Lactobacillaceae</taxon>
        <taxon>Lacticaseibacillus</taxon>
    </lineage>
</organism>
<evidence type="ECO:0000259" key="1">
    <source>
        <dbReference type="PROSITE" id="PS51094"/>
    </source>
</evidence>
<dbReference type="PROSITE" id="PS51094">
    <property type="entry name" value="PTS_EIIA_TYPE_2"/>
    <property type="match status" value="1"/>
</dbReference>
<dbReference type="CDD" id="cd00211">
    <property type="entry name" value="PTS_IIA_fru"/>
    <property type="match status" value="1"/>
</dbReference>
<dbReference type="EMBL" id="AZCT01000007">
    <property type="protein sequence ID" value="KRK12422.1"/>
    <property type="molecule type" value="Genomic_DNA"/>
</dbReference>
<reference evidence="2 3" key="1">
    <citation type="journal article" date="2015" name="Genome Announc.">
        <title>Expanding the biotechnology potential of lactobacilli through comparative genomics of 213 strains and associated genera.</title>
        <authorList>
            <person name="Sun Z."/>
            <person name="Harris H.M."/>
            <person name="McCann A."/>
            <person name="Guo C."/>
            <person name="Argimon S."/>
            <person name="Zhang W."/>
            <person name="Yang X."/>
            <person name="Jeffery I.B."/>
            <person name="Cooney J.C."/>
            <person name="Kagawa T.F."/>
            <person name="Liu W."/>
            <person name="Song Y."/>
            <person name="Salvetti E."/>
            <person name="Wrobel A."/>
            <person name="Rasinkangas P."/>
            <person name="Parkhill J."/>
            <person name="Rea M.C."/>
            <person name="O'Sullivan O."/>
            <person name="Ritari J."/>
            <person name="Douillard F.P."/>
            <person name="Paul Ross R."/>
            <person name="Yang R."/>
            <person name="Briner A.E."/>
            <person name="Felis G.E."/>
            <person name="de Vos W.M."/>
            <person name="Barrangou R."/>
            <person name="Klaenhammer T.R."/>
            <person name="Caufield P.W."/>
            <person name="Cui Y."/>
            <person name="Zhang H."/>
            <person name="O'Toole P.W."/>
        </authorList>
    </citation>
    <scope>NUCLEOTIDE SEQUENCE [LARGE SCALE GENOMIC DNA]</scope>
    <source>
        <strain evidence="2 3">DSM 20178</strain>
    </source>
</reference>
<dbReference type="AlphaFoldDB" id="A0A0R1ESW0"/>
<evidence type="ECO:0000313" key="3">
    <source>
        <dbReference type="Proteomes" id="UP000051984"/>
    </source>
</evidence>
<proteinExistence type="predicted"/>
<accession>A0A0R1ESW0</accession>